<sequence length="146" mass="16481">MVGCQSEKTESVPTAKMFRIQVSTPENVQADESFDVHSSVVNNSNSTWEMEHGAGMFTYEVYDQKGQLVQLDDKERFVDAIGYVVTLDPKAAYNYDEGEHVSSSYNELSLKEGSYTVISKAKFNVKKDGKEYDIELKSKPFKINVD</sequence>
<proteinExistence type="predicted"/>
<comment type="caution">
    <text evidence="1">The sequence shown here is derived from an EMBL/GenBank/DDBJ whole genome shotgun (WGS) entry which is preliminary data.</text>
</comment>
<evidence type="ECO:0000313" key="2">
    <source>
        <dbReference type="Proteomes" id="UP001157114"/>
    </source>
</evidence>
<name>A0ABQ6GA20_9BACL</name>
<protein>
    <recommendedName>
        <fullName evidence="3">Lipoprotein</fullName>
    </recommendedName>
</protein>
<organism evidence="1 2">
    <name type="scientific">Paenibacillus glycanilyticus</name>
    <dbReference type="NCBI Taxonomy" id="126569"/>
    <lineage>
        <taxon>Bacteria</taxon>
        <taxon>Bacillati</taxon>
        <taxon>Bacillota</taxon>
        <taxon>Bacilli</taxon>
        <taxon>Bacillales</taxon>
        <taxon>Paenibacillaceae</taxon>
        <taxon>Paenibacillus</taxon>
    </lineage>
</organism>
<dbReference type="Proteomes" id="UP001157114">
    <property type="component" value="Unassembled WGS sequence"/>
</dbReference>
<reference evidence="1 2" key="1">
    <citation type="submission" date="2023-03" db="EMBL/GenBank/DDBJ databases">
        <title>Draft genome sequence of the bacteria which degrade cell wall of Tricholomamatutake.</title>
        <authorList>
            <person name="Konishi Y."/>
            <person name="Fukuta Y."/>
            <person name="Shirasaka N."/>
        </authorList>
    </citation>
    <scope>NUCLEOTIDE SEQUENCE [LARGE SCALE GENOMIC DNA]</scope>
    <source>
        <strain evidence="2">mu1</strain>
    </source>
</reference>
<keyword evidence="2" id="KW-1185">Reference proteome</keyword>
<dbReference type="EMBL" id="BSSQ01000001">
    <property type="protein sequence ID" value="GLX66093.1"/>
    <property type="molecule type" value="Genomic_DNA"/>
</dbReference>
<gene>
    <name evidence="1" type="ORF">MU1_04370</name>
</gene>
<accession>A0ABQ6GA20</accession>
<evidence type="ECO:0000313" key="1">
    <source>
        <dbReference type="EMBL" id="GLX66093.1"/>
    </source>
</evidence>
<evidence type="ECO:0008006" key="3">
    <source>
        <dbReference type="Google" id="ProtNLM"/>
    </source>
</evidence>